<reference evidence="1" key="1">
    <citation type="submission" date="2023-03" db="EMBL/GenBank/DDBJ databases">
        <title>Chitinimonas shenzhenensis gen. nov., sp. nov., a novel member of family Burkholderiaceae isolated from activated sludge collected in Shen Zhen, China.</title>
        <authorList>
            <person name="Wang X."/>
        </authorList>
    </citation>
    <scope>NUCLEOTIDE SEQUENCE</scope>
    <source>
        <strain evidence="1">DQS-5</strain>
    </source>
</reference>
<evidence type="ECO:0000313" key="1">
    <source>
        <dbReference type="EMBL" id="MDK2122763.1"/>
    </source>
</evidence>
<name>A0ABT7DRR1_9NEIS</name>
<evidence type="ECO:0008006" key="3">
    <source>
        <dbReference type="Google" id="ProtNLM"/>
    </source>
</evidence>
<sequence>MKTCLRTARIVTWLWQALWVAILITPPCAIAESDTEIKRLNLDVRYAFENDDFAKLEKMYAEYLTAKTRTQSGGWMLDLMHAQLERILRADLDPGHWQAVEKKIAMWRKRYPRSTLAPLFLANVHLRHAWTYRGDEFIDKVDPAAFKYIRLYLDKSYDVLAKNPEQLQVDPFWYVLAFKVMKMSGTDEKTYDKAVQQGIKKFPDYHPLYLMAAWFLEPKWGGSWEKIDQLALRSIELSKPISGNSIYTRIYWNATANHYGHPVFFTSRIKWPLMKQGFEDILAKYPHDRNRNAYAYFSCIAVDYETLRKILPLVGENIIYEQWGSKDGEKVYKDCVTYAKGGTNFPEFLNKIVQSLPTK</sequence>
<proteinExistence type="predicted"/>
<comment type="caution">
    <text evidence="1">The sequence shown here is derived from an EMBL/GenBank/DDBJ whole genome shotgun (WGS) entry which is preliminary data.</text>
</comment>
<dbReference type="EMBL" id="JARRAF010000001">
    <property type="protein sequence ID" value="MDK2122763.1"/>
    <property type="molecule type" value="Genomic_DNA"/>
</dbReference>
<accession>A0ABT7DRR1</accession>
<dbReference type="RefSeq" id="WP_284099040.1">
    <property type="nucleotide sequence ID" value="NZ_JARRAF010000001.1"/>
</dbReference>
<keyword evidence="2" id="KW-1185">Reference proteome</keyword>
<evidence type="ECO:0000313" key="2">
    <source>
        <dbReference type="Proteomes" id="UP001172778"/>
    </source>
</evidence>
<dbReference type="Proteomes" id="UP001172778">
    <property type="component" value="Unassembled WGS sequence"/>
</dbReference>
<organism evidence="1 2">
    <name type="scientific">Parachitinimonas caeni</name>
    <dbReference type="NCBI Taxonomy" id="3031301"/>
    <lineage>
        <taxon>Bacteria</taxon>
        <taxon>Pseudomonadati</taxon>
        <taxon>Pseudomonadota</taxon>
        <taxon>Betaproteobacteria</taxon>
        <taxon>Neisseriales</taxon>
        <taxon>Chitinibacteraceae</taxon>
        <taxon>Parachitinimonas</taxon>
    </lineage>
</organism>
<protein>
    <recommendedName>
        <fullName evidence="3">DUF4034 domain-containing protein</fullName>
    </recommendedName>
</protein>
<gene>
    <name evidence="1" type="ORF">PZA18_01730</name>
</gene>